<evidence type="ECO:0000256" key="9">
    <source>
        <dbReference type="ARBA" id="ARBA00023012"/>
    </source>
</evidence>
<evidence type="ECO:0000259" key="20">
    <source>
        <dbReference type="PROSITE" id="PS50123"/>
    </source>
</evidence>
<dbReference type="InterPro" id="IPR003018">
    <property type="entry name" value="GAF"/>
</dbReference>
<keyword evidence="11" id="KW-0131">Cell cycle</keyword>
<dbReference type="CDD" id="cd17546">
    <property type="entry name" value="REC_hyHK_CKI1_RcsC-like"/>
    <property type="match status" value="1"/>
</dbReference>
<evidence type="ECO:0000259" key="18">
    <source>
        <dbReference type="PROSITE" id="PS50113"/>
    </source>
</evidence>
<dbReference type="Pfam" id="PF13596">
    <property type="entry name" value="PAS_10"/>
    <property type="match status" value="1"/>
</dbReference>
<dbReference type="Pfam" id="PF03705">
    <property type="entry name" value="CheR_N"/>
    <property type="match status" value="1"/>
</dbReference>
<dbReference type="EC" id="2.7.13.3" evidence="3"/>
<dbReference type="InterPro" id="IPR000780">
    <property type="entry name" value="CheR_MeTrfase"/>
</dbReference>
<dbReference type="SMART" id="SM00086">
    <property type="entry name" value="PAC"/>
    <property type="match status" value="4"/>
</dbReference>
<dbReference type="InterPro" id="IPR029016">
    <property type="entry name" value="GAF-like_dom_sf"/>
</dbReference>
<dbReference type="InterPro" id="IPR022642">
    <property type="entry name" value="CheR_C"/>
</dbReference>
<dbReference type="InterPro" id="IPR035909">
    <property type="entry name" value="CheB_C"/>
</dbReference>
<organism evidence="21 22">
    <name type="scientific">Gimesia chilikensis</name>
    <dbReference type="NCBI Taxonomy" id="2605989"/>
    <lineage>
        <taxon>Bacteria</taxon>
        <taxon>Pseudomonadati</taxon>
        <taxon>Planctomycetota</taxon>
        <taxon>Planctomycetia</taxon>
        <taxon>Planctomycetales</taxon>
        <taxon>Planctomycetaceae</taxon>
        <taxon>Gimesia</taxon>
    </lineage>
</organism>
<dbReference type="SUPFAM" id="SSF47757">
    <property type="entry name" value="Chemotaxis receptor methyltransferase CheR, N-terminal domain"/>
    <property type="match status" value="1"/>
</dbReference>
<dbReference type="InterPro" id="IPR036890">
    <property type="entry name" value="HATPase_C_sf"/>
</dbReference>
<keyword evidence="8" id="KW-0067">ATP-binding</keyword>
<keyword evidence="6" id="KW-0547">Nucleotide-binding</keyword>
<evidence type="ECO:0000313" key="21">
    <source>
        <dbReference type="EMBL" id="QDU02242.1"/>
    </source>
</evidence>
<dbReference type="Gene3D" id="3.40.50.180">
    <property type="entry name" value="Methylesterase CheB, C-terminal domain"/>
    <property type="match status" value="1"/>
</dbReference>
<keyword evidence="12" id="KW-0145">Chemotaxis</keyword>
<dbReference type="PROSITE" id="PS50122">
    <property type="entry name" value="CHEB"/>
    <property type="match status" value="1"/>
</dbReference>
<dbReference type="GO" id="GO:0000155">
    <property type="term" value="F:phosphorelay sensor kinase activity"/>
    <property type="evidence" value="ECO:0007669"/>
    <property type="project" value="InterPro"/>
</dbReference>
<keyword evidence="7 21" id="KW-0418">Kinase</keyword>
<dbReference type="SUPFAM" id="SSF47384">
    <property type="entry name" value="Homodimeric domain of signal transducing histidine kinase"/>
    <property type="match status" value="1"/>
</dbReference>
<dbReference type="InterPro" id="IPR011006">
    <property type="entry name" value="CheY-like_superfamily"/>
</dbReference>
<dbReference type="Gene3D" id="3.30.450.40">
    <property type="match status" value="1"/>
</dbReference>
<dbReference type="PANTHER" id="PTHR24422:SF27">
    <property type="entry name" value="PROTEIN-GLUTAMATE O-METHYLTRANSFERASE"/>
    <property type="match status" value="1"/>
</dbReference>
<evidence type="ECO:0000256" key="1">
    <source>
        <dbReference type="ARBA" id="ARBA00000085"/>
    </source>
</evidence>
<dbReference type="SUPFAM" id="SSF55785">
    <property type="entry name" value="PYP-like sensor domain (PAS domain)"/>
    <property type="match status" value="4"/>
</dbReference>
<dbReference type="GO" id="GO:0005524">
    <property type="term" value="F:ATP binding"/>
    <property type="evidence" value="ECO:0007669"/>
    <property type="project" value="UniProtKB-KW"/>
</dbReference>
<evidence type="ECO:0000313" key="22">
    <source>
        <dbReference type="Proteomes" id="UP000320722"/>
    </source>
</evidence>
<dbReference type="InterPro" id="IPR005467">
    <property type="entry name" value="His_kinase_dom"/>
</dbReference>
<feature type="domain" description="PAC" evidence="18">
    <location>
        <begin position="1206"/>
        <end position="1258"/>
    </location>
</feature>
<dbReference type="Pfam" id="PF13426">
    <property type="entry name" value="PAS_9"/>
    <property type="match status" value="1"/>
</dbReference>
<feature type="domain" description="Histidine kinase" evidence="15">
    <location>
        <begin position="1401"/>
        <end position="1621"/>
    </location>
</feature>
<dbReference type="SMART" id="SM00387">
    <property type="entry name" value="HATPase_c"/>
    <property type="match status" value="1"/>
</dbReference>
<evidence type="ECO:0000256" key="3">
    <source>
        <dbReference type="ARBA" id="ARBA00012438"/>
    </source>
</evidence>
<dbReference type="PANTHER" id="PTHR24422">
    <property type="entry name" value="CHEMOTAXIS PROTEIN METHYLTRANSFERASE"/>
    <property type="match status" value="1"/>
</dbReference>
<dbReference type="Gene3D" id="2.10.70.100">
    <property type="match status" value="1"/>
</dbReference>
<feature type="active site" evidence="12">
    <location>
        <position position="140"/>
    </location>
</feature>
<evidence type="ECO:0000259" key="15">
    <source>
        <dbReference type="PROSITE" id="PS50109"/>
    </source>
</evidence>
<dbReference type="SUPFAM" id="SSF52738">
    <property type="entry name" value="Methylesterase CheB, C-terminal domain"/>
    <property type="match status" value="1"/>
</dbReference>
<dbReference type="Pfam" id="PF02518">
    <property type="entry name" value="HATPase_c"/>
    <property type="match status" value="1"/>
</dbReference>
<evidence type="ECO:0000256" key="11">
    <source>
        <dbReference type="ARBA" id="ARBA00023306"/>
    </source>
</evidence>
<evidence type="ECO:0000256" key="8">
    <source>
        <dbReference type="ARBA" id="ARBA00022840"/>
    </source>
</evidence>
<dbReference type="Proteomes" id="UP000320722">
    <property type="component" value="Chromosome"/>
</dbReference>
<dbReference type="Gene3D" id="3.30.565.10">
    <property type="entry name" value="Histidine kinase-like ATPase, C-terminal domain"/>
    <property type="match status" value="1"/>
</dbReference>
<sequence length="1784" mass="201783">MDQKHVQENAPLIVVGIGASAGGQEALRSFFSTINSNPGYAIVIIQHMLPEGADTLLETMHKLSPLPVSLIEQDTRLQPDHVFIIPPHCSLAFNSETEFSVRAIPQAGQGTPVITPSFQSLADHLQQNSVGILLSGTDNDGTEGLHAIQEAGGLTMVQDPDSARHTEMPATAITAGKADYVLQPEQMPVELKVCLSSLKLDRAPHQGEPNLQTQVEARLPDICNLLLQETDHDFHHYKTGTLIRRIVRRIQISRLPDVSQYLEHLEENREEVQALFRELLISVTSFFRDPETFSVLARDYLPQLFENRDADVPIRVWVPGCATGEEAYSLAILLYEARERTALDVEMHVFATDIDERALQIAREAVYSKTIEAHVSPERLSRFFSKKGKHYRVKKEIRDLCVFSTHNLISDPPFSQLDLISCRNLLIYLDTHLQQKLVSVFHFALKQNGYLLLGPSENLEMHSEMFRPLDKKHCISQRKSVPVRASALKYTPNRYRNPAVKKDNREVQLAELPGIAQQILLAEYSPRYAVVNEDANLLTTSAGIEQFLEFPEGSFHNNLIKMTRSGLRSGLRSALSQANKTREKVIVDTLTFKMGEDLRRARLVVHPLSEVTQGSALFLVAFEDLGPMMQQASFPEESNRGTIDSESVIEQLESELERTQTELENSIQELEGSNEELKSSNEELLSINEELQSANEELETSKEEIQVSMDALGRAQADLENLMNGTRIATIFLDHELQIKSFTPSAIEIYNLNQSDLGRPLTDLTHLAKRMPRLPSIDKINRQSRPFEDELQLKSGKWLLRRVLPYESEGDFDGMIVTFMDVTEFKLAEIRLETEHTITQLLSEADSLSKIDTSILETIRKCLQASVGLLWLTDPAQERLCLETSVVTNTKKYVKFLNSNQEIQFARGEGFPGRTWESLQPEWCEDIHSLVWFNRNEIARKSGLASGIAIPVISGRNCLGILEFYTTEHLQPDPLLLNMFNSIGHEIGSFVSRCQIQNQLHDEIAQKNAVLSSAIDCIMTMDAEGRIQDFNPAAEQTFGYSEEEVLGQSLCDLILPEEFRPRYREEMQTFLETGKSELVGRHLELSLLHKTGTEFPAELAISVTQLEKSQHFFTICLRDISLRRQQEAALRDTEGRAQALVEASAHMVWTMTPDAKTEEDSPSWREFTGQSYEEWKGSGWVDAIHPDDRERTLNQWQTAFEKQEPLDCEYRLSHRDGGWCWTSVRAVPQINAEGEVLRWVGMNFDISRQKQMQQELESNEKRLLMALKAGGLAAWEWRPEESFWSDELYELLGIPRSTKACPETFFSCVHEDDLPGLQQAWGDAIQGTKHYDTTFRIIRPDGQIRWVAGVGEIFRDQQGHVLQIFGLNWDFTQEREVEETLRKSEQQAKQASIAKSAFLANMSHEIRTPMTSVLGYTDLLIGMEQDQEKASYLQNIKRNGNFLLDIINDILDLSKIEAGKLEICRETFSLLGLIADVRSMMQVRASEKNLEFSIEYNSKLPEHLDSDPKRLRQILLNLISNAIKFTEQGSVRIVFDYQSGAEEAILTISVIDTGIGMSVKQQARLFQMFSQGDISVSRKYGGTGLGLAISQRLAQMLNGTISVTSQPGEGSTFTCAIKLPPCEHVKLIQPQLNTEPPEPVSILDTCQLNCRILIVDDQRDVRHLARLLLQRAGAETEFAEDGLQAVELIEQQLQTESTADLILLDMQMPRMDGYQTAARLREIGYRKPIVALTADAMQGDMKRCLELGCDDYLSKPIDARELFEMVSRLTQQPTSSTRSDERDT</sequence>
<dbReference type="Gene3D" id="3.30.450.20">
    <property type="entry name" value="PAS domain"/>
    <property type="match status" value="4"/>
</dbReference>
<feature type="domain" description="Response regulatory" evidence="16">
    <location>
        <begin position="1651"/>
        <end position="1770"/>
    </location>
</feature>
<dbReference type="PRINTS" id="PR00996">
    <property type="entry name" value="CHERMTFRASE"/>
</dbReference>
<dbReference type="CDD" id="cd16434">
    <property type="entry name" value="CheB-CheR_fusion"/>
    <property type="match status" value="1"/>
</dbReference>
<dbReference type="CDD" id="cd00130">
    <property type="entry name" value="PAS"/>
    <property type="match status" value="3"/>
</dbReference>
<evidence type="ECO:0000256" key="7">
    <source>
        <dbReference type="ARBA" id="ARBA00022777"/>
    </source>
</evidence>
<dbReference type="Pfam" id="PF13185">
    <property type="entry name" value="GAF_2"/>
    <property type="match status" value="1"/>
</dbReference>
<dbReference type="SUPFAM" id="SSF52172">
    <property type="entry name" value="CheY-like"/>
    <property type="match status" value="1"/>
</dbReference>
<dbReference type="SUPFAM" id="SSF53335">
    <property type="entry name" value="S-adenosyl-L-methionine-dependent methyltransferases"/>
    <property type="match status" value="1"/>
</dbReference>
<keyword evidence="4 13" id="KW-0597">Phosphoprotein</keyword>
<evidence type="ECO:0000256" key="5">
    <source>
        <dbReference type="ARBA" id="ARBA00022679"/>
    </source>
</evidence>
<dbReference type="InterPro" id="IPR050903">
    <property type="entry name" value="Bact_Chemotaxis_MeTrfase"/>
</dbReference>
<dbReference type="CDD" id="cd16922">
    <property type="entry name" value="HATPase_EvgS-ArcB-TorS-like"/>
    <property type="match status" value="1"/>
</dbReference>
<feature type="active site" evidence="12">
    <location>
        <position position="20"/>
    </location>
</feature>
<dbReference type="SUPFAM" id="SSF55781">
    <property type="entry name" value="GAF domain-like"/>
    <property type="match status" value="1"/>
</dbReference>
<dbReference type="InterPro" id="IPR003661">
    <property type="entry name" value="HisK_dim/P_dom"/>
</dbReference>
<comment type="subcellular location">
    <subcellularLocation>
        <location evidence="2">Membrane</location>
    </subcellularLocation>
</comment>
<dbReference type="InterPro" id="IPR001610">
    <property type="entry name" value="PAC"/>
</dbReference>
<reference evidence="21 22" key="1">
    <citation type="submission" date="2019-02" db="EMBL/GenBank/DDBJ databases">
        <title>Deep-cultivation of Planctomycetes and their phenomic and genomic characterization uncovers novel biology.</title>
        <authorList>
            <person name="Wiegand S."/>
            <person name="Jogler M."/>
            <person name="Boedeker C."/>
            <person name="Pinto D."/>
            <person name="Vollmers J."/>
            <person name="Rivas-Marin E."/>
            <person name="Kohn T."/>
            <person name="Peeters S.H."/>
            <person name="Heuer A."/>
            <person name="Rast P."/>
            <person name="Oberbeckmann S."/>
            <person name="Bunk B."/>
            <person name="Jeske O."/>
            <person name="Meyerdierks A."/>
            <person name="Storesund J.E."/>
            <person name="Kallscheuer N."/>
            <person name="Luecker S."/>
            <person name="Lage O.M."/>
            <person name="Pohl T."/>
            <person name="Merkel B.J."/>
            <person name="Hornburger P."/>
            <person name="Mueller R.-W."/>
            <person name="Bruemmer F."/>
            <person name="Labrenz M."/>
            <person name="Spormann A.M."/>
            <person name="Op den Camp H."/>
            <person name="Overmann J."/>
            <person name="Amann R."/>
            <person name="Jetten M.S.M."/>
            <person name="Mascher T."/>
            <person name="Medema M.H."/>
            <person name="Devos D.P."/>
            <person name="Kaster A.-K."/>
            <person name="Ovreas L."/>
            <person name="Rohde M."/>
            <person name="Galperin M.Y."/>
            <person name="Jogler C."/>
        </authorList>
    </citation>
    <scope>NUCLEOTIDE SEQUENCE [LARGE SCALE GENOMIC DNA]</scope>
    <source>
        <strain evidence="21 22">V6</strain>
    </source>
</reference>
<dbReference type="GO" id="GO:0008757">
    <property type="term" value="F:S-adenosylmethionine-dependent methyltransferase activity"/>
    <property type="evidence" value="ECO:0007669"/>
    <property type="project" value="InterPro"/>
</dbReference>
<dbReference type="CDD" id="cd00082">
    <property type="entry name" value="HisKA"/>
    <property type="match status" value="1"/>
</dbReference>
<dbReference type="Pfam" id="PF01739">
    <property type="entry name" value="CheR"/>
    <property type="match status" value="1"/>
</dbReference>
<dbReference type="InterPro" id="IPR036097">
    <property type="entry name" value="HisK_dim/P_sf"/>
</dbReference>
<name>A0A517WAF5_9PLAN</name>
<dbReference type="SMART" id="SM00138">
    <property type="entry name" value="MeTrc"/>
    <property type="match status" value="1"/>
</dbReference>
<accession>A0A517WAF5</accession>
<dbReference type="Gene3D" id="3.40.50.150">
    <property type="entry name" value="Vaccinia Virus protein VP39"/>
    <property type="match status" value="1"/>
</dbReference>
<keyword evidence="10" id="KW-0472">Membrane</keyword>
<dbReference type="CDD" id="cd02440">
    <property type="entry name" value="AdoMet_MTases"/>
    <property type="match status" value="1"/>
</dbReference>
<dbReference type="Pfam" id="PF00512">
    <property type="entry name" value="HisKA"/>
    <property type="match status" value="1"/>
</dbReference>
<dbReference type="GO" id="GO:0016020">
    <property type="term" value="C:membrane"/>
    <property type="evidence" value="ECO:0007669"/>
    <property type="project" value="UniProtKB-SubCell"/>
</dbReference>
<dbReference type="SMART" id="SM00448">
    <property type="entry name" value="REC"/>
    <property type="match status" value="1"/>
</dbReference>
<dbReference type="InterPro" id="IPR001789">
    <property type="entry name" value="Sig_transdc_resp-reg_receiver"/>
</dbReference>
<evidence type="ECO:0000259" key="19">
    <source>
        <dbReference type="PROSITE" id="PS50122"/>
    </source>
</evidence>
<evidence type="ECO:0000256" key="6">
    <source>
        <dbReference type="ARBA" id="ARBA00022741"/>
    </source>
</evidence>
<dbReference type="PROSITE" id="PS50113">
    <property type="entry name" value="PAC"/>
    <property type="match status" value="2"/>
</dbReference>
<keyword evidence="9" id="KW-0902">Two-component regulatory system</keyword>
<dbReference type="Pfam" id="PF01339">
    <property type="entry name" value="CheB_methylest"/>
    <property type="match status" value="1"/>
</dbReference>
<dbReference type="FunFam" id="3.30.450.20:FF:000099">
    <property type="entry name" value="Sensory box sensor histidine kinase"/>
    <property type="match status" value="1"/>
</dbReference>
<dbReference type="SMART" id="SM00388">
    <property type="entry name" value="HisKA"/>
    <property type="match status" value="1"/>
</dbReference>
<dbReference type="InterPro" id="IPR000014">
    <property type="entry name" value="PAS"/>
</dbReference>
<evidence type="ECO:0000256" key="10">
    <source>
        <dbReference type="ARBA" id="ARBA00023136"/>
    </source>
</evidence>
<dbReference type="InterPro" id="IPR029063">
    <property type="entry name" value="SAM-dependent_MTases_sf"/>
</dbReference>
<evidence type="ECO:0000256" key="2">
    <source>
        <dbReference type="ARBA" id="ARBA00004370"/>
    </source>
</evidence>
<dbReference type="PROSITE" id="PS50123">
    <property type="entry name" value="CHER"/>
    <property type="match status" value="1"/>
</dbReference>
<dbReference type="InterPro" id="IPR000673">
    <property type="entry name" value="Sig_transdc_resp-reg_Me-estase"/>
</dbReference>
<dbReference type="InterPro" id="IPR013655">
    <property type="entry name" value="PAS_fold_3"/>
</dbReference>
<dbReference type="NCBIfam" id="TIGR00229">
    <property type="entry name" value="sensory_box"/>
    <property type="match status" value="2"/>
</dbReference>
<evidence type="ECO:0000259" key="16">
    <source>
        <dbReference type="PROSITE" id="PS50110"/>
    </source>
</evidence>
<proteinExistence type="predicted"/>
<feature type="modified residue" description="4-aspartylphosphate" evidence="13">
    <location>
        <position position="1705"/>
    </location>
</feature>
<dbReference type="FunFam" id="1.10.287.130:FF:000038">
    <property type="entry name" value="Sensory transduction histidine kinase"/>
    <property type="match status" value="1"/>
</dbReference>
<feature type="domain" description="PAS" evidence="17">
    <location>
        <begin position="1133"/>
        <end position="1203"/>
    </location>
</feature>
<dbReference type="GO" id="GO:0006935">
    <property type="term" value="P:chemotaxis"/>
    <property type="evidence" value="ECO:0007669"/>
    <property type="project" value="UniProtKB-UniRule"/>
</dbReference>
<evidence type="ECO:0000259" key="17">
    <source>
        <dbReference type="PROSITE" id="PS50112"/>
    </source>
</evidence>
<comment type="catalytic activity">
    <reaction evidence="1">
        <text>ATP + protein L-histidine = ADP + protein N-phospho-L-histidine.</text>
        <dbReference type="EC" id="2.7.13.3"/>
    </reaction>
</comment>
<dbReference type="PROSITE" id="PS50112">
    <property type="entry name" value="PAS"/>
    <property type="match status" value="2"/>
</dbReference>
<dbReference type="SMART" id="SM00091">
    <property type="entry name" value="PAS"/>
    <property type="match status" value="4"/>
</dbReference>
<dbReference type="PROSITE" id="PS50109">
    <property type="entry name" value="HIS_KIN"/>
    <property type="match status" value="1"/>
</dbReference>
<dbReference type="Gene3D" id="3.40.50.2300">
    <property type="match status" value="1"/>
</dbReference>
<dbReference type="GO" id="GO:0005737">
    <property type="term" value="C:cytoplasm"/>
    <property type="evidence" value="ECO:0007669"/>
    <property type="project" value="InterPro"/>
</dbReference>
<dbReference type="GO" id="GO:0000156">
    <property type="term" value="F:phosphorelay response regulator activity"/>
    <property type="evidence" value="ECO:0007669"/>
    <property type="project" value="InterPro"/>
</dbReference>
<feature type="domain" description="CheR-type methyltransferase" evidence="20">
    <location>
        <begin position="216"/>
        <end position="459"/>
    </location>
</feature>
<dbReference type="Pfam" id="PF00072">
    <property type="entry name" value="Response_reg"/>
    <property type="match status" value="1"/>
</dbReference>
<gene>
    <name evidence="21" type="primary">luxQ_1</name>
    <name evidence="21" type="ORF">V6x_19440</name>
</gene>
<feature type="active site" evidence="12">
    <location>
        <position position="47"/>
    </location>
</feature>
<keyword evidence="12" id="KW-0378">Hydrolase</keyword>
<keyword evidence="14" id="KW-0175">Coiled coil</keyword>
<feature type="domain" description="PAC" evidence="18">
    <location>
        <begin position="1331"/>
        <end position="1383"/>
    </location>
</feature>
<feature type="coiled-coil region" evidence="14">
    <location>
        <begin position="642"/>
        <end position="711"/>
    </location>
</feature>
<keyword evidence="5 21" id="KW-0808">Transferase</keyword>
<dbReference type="InterPro" id="IPR003594">
    <property type="entry name" value="HATPase_dom"/>
</dbReference>
<feature type="domain" description="PAS" evidence="17">
    <location>
        <begin position="1010"/>
        <end position="1074"/>
    </location>
</feature>
<evidence type="ECO:0000256" key="13">
    <source>
        <dbReference type="PROSITE-ProRule" id="PRU00169"/>
    </source>
</evidence>
<dbReference type="Gene3D" id="1.10.287.130">
    <property type="match status" value="1"/>
</dbReference>
<evidence type="ECO:0000256" key="14">
    <source>
        <dbReference type="SAM" id="Coils"/>
    </source>
</evidence>
<dbReference type="InterPro" id="IPR022641">
    <property type="entry name" value="CheR_N"/>
</dbReference>
<protein>
    <recommendedName>
        <fullName evidence="3">histidine kinase</fullName>
        <ecNumber evidence="3">2.7.13.3</ecNumber>
    </recommendedName>
</protein>
<dbReference type="InterPro" id="IPR035965">
    <property type="entry name" value="PAS-like_dom_sf"/>
</dbReference>
<dbReference type="GO" id="GO:0008984">
    <property type="term" value="F:protein-glutamate methylesterase activity"/>
    <property type="evidence" value="ECO:0007669"/>
    <property type="project" value="InterPro"/>
</dbReference>
<dbReference type="InterPro" id="IPR000700">
    <property type="entry name" value="PAS-assoc_C"/>
</dbReference>
<dbReference type="Pfam" id="PF08447">
    <property type="entry name" value="PAS_3"/>
    <property type="match status" value="2"/>
</dbReference>
<dbReference type="PROSITE" id="PS50110">
    <property type="entry name" value="RESPONSE_REGULATORY"/>
    <property type="match status" value="1"/>
</dbReference>
<dbReference type="SUPFAM" id="SSF55874">
    <property type="entry name" value="ATPase domain of HSP90 chaperone/DNA topoisomerase II/histidine kinase"/>
    <property type="match status" value="1"/>
</dbReference>
<feature type="domain" description="CheB-type methylesterase" evidence="19">
    <location>
        <begin position="11"/>
        <end position="198"/>
    </location>
</feature>
<dbReference type="SMART" id="SM00065">
    <property type="entry name" value="GAF"/>
    <property type="match status" value="1"/>
</dbReference>
<dbReference type="FunFam" id="3.30.565.10:FF:000010">
    <property type="entry name" value="Sensor histidine kinase RcsC"/>
    <property type="match status" value="1"/>
</dbReference>
<dbReference type="EMBL" id="CP036347">
    <property type="protein sequence ID" value="QDU02242.1"/>
    <property type="molecule type" value="Genomic_DNA"/>
</dbReference>
<evidence type="ECO:0000256" key="12">
    <source>
        <dbReference type="PROSITE-ProRule" id="PRU00050"/>
    </source>
</evidence>
<evidence type="ECO:0000256" key="4">
    <source>
        <dbReference type="ARBA" id="ARBA00022553"/>
    </source>
</evidence>